<comment type="caution">
    <text evidence="1">The sequence shown here is derived from an EMBL/GenBank/DDBJ whole genome shotgun (WGS) entry which is preliminary data.</text>
</comment>
<proteinExistence type="predicted"/>
<gene>
    <name evidence="1" type="ORF">HPP92_012912</name>
</gene>
<dbReference type="AlphaFoldDB" id="A0A835UYA9"/>
<accession>A0A835UYA9</accession>
<organism evidence="1 2">
    <name type="scientific">Vanilla planifolia</name>
    <name type="common">Vanilla</name>
    <dbReference type="NCBI Taxonomy" id="51239"/>
    <lineage>
        <taxon>Eukaryota</taxon>
        <taxon>Viridiplantae</taxon>
        <taxon>Streptophyta</taxon>
        <taxon>Embryophyta</taxon>
        <taxon>Tracheophyta</taxon>
        <taxon>Spermatophyta</taxon>
        <taxon>Magnoliopsida</taxon>
        <taxon>Liliopsida</taxon>
        <taxon>Asparagales</taxon>
        <taxon>Orchidaceae</taxon>
        <taxon>Vanilloideae</taxon>
        <taxon>Vanilleae</taxon>
        <taxon>Vanilla</taxon>
    </lineage>
</organism>
<dbReference type="EMBL" id="JADCNM010000006">
    <property type="protein sequence ID" value="KAG0478193.1"/>
    <property type="molecule type" value="Genomic_DNA"/>
</dbReference>
<protein>
    <submittedName>
        <fullName evidence="1">Uncharacterized protein</fullName>
    </submittedName>
</protein>
<dbReference type="Proteomes" id="UP000639772">
    <property type="component" value="Chromosome 6"/>
</dbReference>
<name>A0A835UYA9_VANPL</name>
<evidence type="ECO:0000313" key="1">
    <source>
        <dbReference type="EMBL" id="KAG0478193.1"/>
    </source>
</evidence>
<sequence length="110" mass="11850">MFSSDCCSSECCNAQPESSLQHVACSEPTSHNCSFFPFALNHTALAAMNPSASFLAPRTRIWGIGAGMSGSMMFGAYDPGNILVYHMLHRTGATFIINFKSTSLFGGFPR</sequence>
<reference evidence="1 2" key="1">
    <citation type="journal article" date="2020" name="Nat. Food">
        <title>A phased Vanilla planifolia genome enables genetic improvement of flavour and production.</title>
        <authorList>
            <person name="Hasing T."/>
            <person name="Tang H."/>
            <person name="Brym M."/>
            <person name="Khazi F."/>
            <person name="Huang T."/>
            <person name="Chambers A.H."/>
        </authorList>
    </citation>
    <scope>NUCLEOTIDE SEQUENCE [LARGE SCALE GENOMIC DNA]</scope>
    <source>
        <tissue evidence="1">Leaf</tissue>
    </source>
</reference>
<evidence type="ECO:0000313" key="2">
    <source>
        <dbReference type="Proteomes" id="UP000639772"/>
    </source>
</evidence>